<keyword evidence="16" id="KW-0057">Aromatic amino acid biosynthesis</keyword>
<feature type="domain" description="3-dehydroquinate synthase C-terminal" evidence="21">
    <location>
        <begin position="177"/>
        <end position="320"/>
    </location>
</feature>
<evidence type="ECO:0000256" key="19">
    <source>
        <dbReference type="NCBIfam" id="TIGR01357"/>
    </source>
</evidence>
<dbReference type="NCBIfam" id="TIGR01357">
    <property type="entry name" value="aroB"/>
    <property type="match status" value="1"/>
</dbReference>
<comment type="similarity">
    <text evidence="7">Belongs to the sugar phosphate cyclases superfamily. Dehydroquinate synthase family.</text>
</comment>
<evidence type="ECO:0000256" key="17">
    <source>
        <dbReference type="ARBA" id="ARBA00023239"/>
    </source>
</evidence>
<dbReference type="Pfam" id="PF24621">
    <property type="entry name" value="DHQS_C"/>
    <property type="match status" value="1"/>
</dbReference>
<evidence type="ECO:0000256" key="13">
    <source>
        <dbReference type="ARBA" id="ARBA00022741"/>
    </source>
</evidence>
<comment type="function">
    <text evidence="4">Catalyzes the conversion of 3-deoxy-D-arabino-heptulosonate 7-phosphate (DAHP) to dehydroquinate (DHQ).</text>
</comment>
<dbReference type="EMBL" id="FLUM01000003">
    <property type="protein sequence ID" value="SBW05768.1"/>
    <property type="molecule type" value="Genomic_DNA"/>
</dbReference>
<evidence type="ECO:0000256" key="5">
    <source>
        <dbReference type="ARBA" id="ARBA00004496"/>
    </source>
</evidence>
<protein>
    <recommendedName>
        <fullName evidence="9 19">3-dehydroquinate synthase</fullName>
        <ecNumber evidence="8 19">4.2.3.4</ecNumber>
    </recommendedName>
</protein>
<dbReference type="Pfam" id="PF01761">
    <property type="entry name" value="DHQ_synthase"/>
    <property type="match status" value="1"/>
</dbReference>
<keyword evidence="11" id="KW-0028">Amino-acid biosynthesis</keyword>
<keyword evidence="13" id="KW-0547">Nucleotide-binding</keyword>
<evidence type="ECO:0000256" key="10">
    <source>
        <dbReference type="ARBA" id="ARBA00022490"/>
    </source>
</evidence>
<evidence type="ECO:0000256" key="18">
    <source>
        <dbReference type="ARBA" id="ARBA00023285"/>
    </source>
</evidence>
<comment type="cofactor">
    <cofactor evidence="2">
        <name>NAD(+)</name>
        <dbReference type="ChEBI" id="CHEBI:57540"/>
    </cofactor>
</comment>
<accession>A0A212K2D1</accession>
<evidence type="ECO:0000256" key="1">
    <source>
        <dbReference type="ARBA" id="ARBA00001393"/>
    </source>
</evidence>
<reference evidence="22" key="1">
    <citation type="submission" date="2016-04" db="EMBL/GenBank/DDBJ databases">
        <authorList>
            <person name="Evans L.H."/>
            <person name="Alamgir A."/>
            <person name="Owens N."/>
            <person name="Weber N.D."/>
            <person name="Virtaneva K."/>
            <person name="Barbian K."/>
            <person name="Babar A."/>
            <person name="Rosenke K."/>
        </authorList>
    </citation>
    <scope>NUCLEOTIDE SEQUENCE</scope>
    <source>
        <strain evidence="22">86-1</strain>
    </source>
</reference>
<evidence type="ECO:0000256" key="2">
    <source>
        <dbReference type="ARBA" id="ARBA00001911"/>
    </source>
</evidence>
<evidence type="ECO:0000256" key="9">
    <source>
        <dbReference type="ARBA" id="ARBA00017684"/>
    </source>
</evidence>
<evidence type="ECO:0000259" key="20">
    <source>
        <dbReference type="Pfam" id="PF01761"/>
    </source>
</evidence>
<dbReference type="GO" id="GO:0009423">
    <property type="term" value="P:chorismate biosynthetic process"/>
    <property type="evidence" value="ECO:0007669"/>
    <property type="project" value="UniProtKB-UniRule"/>
</dbReference>
<dbReference type="GO" id="GO:0046872">
    <property type="term" value="F:metal ion binding"/>
    <property type="evidence" value="ECO:0007669"/>
    <property type="project" value="UniProtKB-KW"/>
</dbReference>
<keyword evidence="17 22" id="KW-0456">Lyase</keyword>
<gene>
    <name evidence="22" type="primary">aroB</name>
    <name evidence="22" type="ORF">KL86DYS1_31196</name>
</gene>
<dbReference type="EC" id="4.2.3.4" evidence="8 19"/>
<dbReference type="InterPro" id="IPR030963">
    <property type="entry name" value="DHQ_synth_fam"/>
</dbReference>
<dbReference type="GO" id="GO:0003856">
    <property type="term" value="F:3-dehydroquinate synthase activity"/>
    <property type="evidence" value="ECO:0007669"/>
    <property type="project" value="UniProtKB-UniRule"/>
</dbReference>
<dbReference type="GO" id="GO:0008652">
    <property type="term" value="P:amino acid biosynthetic process"/>
    <property type="evidence" value="ECO:0007669"/>
    <property type="project" value="UniProtKB-KW"/>
</dbReference>
<dbReference type="Gene3D" id="1.20.1090.10">
    <property type="entry name" value="Dehydroquinate synthase-like - alpha domain"/>
    <property type="match status" value="1"/>
</dbReference>
<evidence type="ECO:0000256" key="8">
    <source>
        <dbReference type="ARBA" id="ARBA00013031"/>
    </source>
</evidence>
<evidence type="ECO:0000256" key="6">
    <source>
        <dbReference type="ARBA" id="ARBA00004661"/>
    </source>
</evidence>
<dbReference type="GO" id="GO:0009073">
    <property type="term" value="P:aromatic amino acid family biosynthetic process"/>
    <property type="evidence" value="ECO:0007669"/>
    <property type="project" value="UniProtKB-KW"/>
</dbReference>
<dbReference type="GO" id="GO:0000166">
    <property type="term" value="F:nucleotide binding"/>
    <property type="evidence" value="ECO:0007669"/>
    <property type="project" value="UniProtKB-KW"/>
</dbReference>
<evidence type="ECO:0000256" key="11">
    <source>
        <dbReference type="ARBA" id="ARBA00022605"/>
    </source>
</evidence>
<dbReference type="GO" id="GO:0005737">
    <property type="term" value="C:cytoplasm"/>
    <property type="evidence" value="ECO:0007669"/>
    <property type="project" value="UniProtKB-SubCell"/>
</dbReference>
<dbReference type="SUPFAM" id="SSF56796">
    <property type="entry name" value="Dehydroquinate synthase-like"/>
    <property type="match status" value="1"/>
</dbReference>
<comment type="pathway">
    <text evidence="6">Metabolic intermediate biosynthesis; chorismate biosynthesis; chorismate from D-erythrose 4-phosphate and phosphoenolpyruvate: step 2/7.</text>
</comment>
<keyword evidence="14" id="KW-0862">Zinc</keyword>
<dbReference type="InterPro" id="IPR016037">
    <property type="entry name" value="DHQ_synth_AroB"/>
</dbReference>
<sequence>MLPFNNIRTMQKVIKSSELNKDLAYILSQLAFDKLFILTDENTEKLCYPLVKDNEQVARAGKIIIKAGDNNKNIESLSSIWKYLSENGATRHSLLINLGGGMLTDIGGFAAASFKRGIKCINIPTTLLGAVDAAVGGKTGINFNGLKNEIGAFAPAETVLIDSVFFRSLDHQNFLSGYAEMVKHGLIDSDKEWKATLSFDTEEIDYDKLKQLVVDSVAVKERIVEVDPFEKGIRKALNLGHTIGHAFESLSYEIGRPVQHGYAVAWGIVCELYLSQKQCGFPKDKLYKTVYFIKDNYEGFFFDCDHYEQLYEYMKHDKKNESDTVNFTFLSDVGKIEINRTATKEDIFDSIDFLRESVGL</sequence>
<comment type="cofactor">
    <cofactor evidence="3">
        <name>Co(2+)</name>
        <dbReference type="ChEBI" id="CHEBI:48828"/>
    </cofactor>
</comment>
<comment type="subcellular location">
    <subcellularLocation>
        <location evidence="5">Cytoplasm</location>
    </subcellularLocation>
</comment>
<feature type="domain" description="3-dehydroquinate synthase N-terminal" evidence="20">
    <location>
        <begin position="63"/>
        <end position="174"/>
    </location>
</feature>
<evidence type="ECO:0000256" key="16">
    <source>
        <dbReference type="ARBA" id="ARBA00023141"/>
    </source>
</evidence>
<dbReference type="InterPro" id="IPR056179">
    <property type="entry name" value="DHQS_C"/>
</dbReference>
<name>A0A212K2D1_9BACT</name>
<keyword evidence="10" id="KW-0963">Cytoplasm</keyword>
<keyword evidence="18" id="KW-0170">Cobalt</keyword>
<evidence type="ECO:0000256" key="15">
    <source>
        <dbReference type="ARBA" id="ARBA00023027"/>
    </source>
</evidence>
<evidence type="ECO:0000259" key="21">
    <source>
        <dbReference type="Pfam" id="PF24621"/>
    </source>
</evidence>
<dbReference type="PANTHER" id="PTHR43622">
    <property type="entry name" value="3-DEHYDROQUINATE SYNTHASE"/>
    <property type="match status" value="1"/>
</dbReference>
<evidence type="ECO:0000256" key="7">
    <source>
        <dbReference type="ARBA" id="ARBA00005412"/>
    </source>
</evidence>
<dbReference type="Gene3D" id="3.40.50.1970">
    <property type="match status" value="1"/>
</dbReference>
<proteinExistence type="inferred from homology"/>
<keyword evidence="15" id="KW-0520">NAD</keyword>
<organism evidence="22">
    <name type="scientific">uncultured Dysgonomonas sp</name>
    <dbReference type="NCBI Taxonomy" id="206096"/>
    <lineage>
        <taxon>Bacteria</taxon>
        <taxon>Pseudomonadati</taxon>
        <taxon>Bacteroidota</taxon>
        <taxon>Bacteroidia</taxon>
        <taxon>Bacteroidales</taxon>
        <taxon>Dysgonomonadaceae</taxon>
        <taxon>Dysgonomonas</taxon>
        <taxon>environmental samples</taxon>
    </lineage>
</organism>
<dbReference type="PANTHER" id="PTHR43622:SF7">
    <property type="entry name" value="3-DEHYDROQUINATE SYNTHASE, CHLOROPLASTIC"/>
    <property type="match status" value="1"/>
</dbReference>
<evidence type="ECO:0000256" key="12">
    <source>
        <dbReference type="ARBA" id="ARBA00022723"/>
    </source>
</evidence>
<dbReference type="PIRSF" id="PIRSF001455">
    <property type="entry name" value="DHQ_synth"/>
    <property type="match status" value="1"/>
</dbReference>
<evidence type="ECO:0000256" key="3">
    <source>
        <dbReference type="ARBA" id="ARBA00001941"/>
    </source>
</evidence>
<evidence type="ECO:0000256" key="14">
    <source>
        <dbReference type="ARBA" id="ARBA00022833"/>
    </source>
</evidence>
<evidence type="ECO:0000256" key="4">
    <source>
        <dbReference type="ARBA" id="ARBA00003485"/>
    </source>
</evidence>
<keyword evidence="12" id="KW-0479">Metal-binding</keyword>
<evidence type="ECO:0000313" key="22">
    <source>
        <dbReference type="EMBL" id="SBW05768.1"/>
    </source>
</evidence>
<comment type="catalytic activity">
    <reaction evidence="1">
        <text>7-phospho-2-dehydro-3-deoxy-D-arabino-heptonate = 3-dehydroquinate + phosphate</text>
        <dbReference type="Rhea" id="RHEA:21968"/>
        <dbReference type="ChEBI" id="CHEBI:32364"/>
        <dbReference type="ChEBI" id="CHEBI:43474"/>
        <dbReference type="ChEBI" id="CHEBI:58394"/>
        <dbReference type="EC" id="4.2.3.4"/>
    </reaction>
</comment>
<dbReference type="InterPro" id="IPR030960">
    <property type="entry name" value="DHQS/DOIS_N"/>
</dbReference>
<dbReference type="InterPro" id="IPR050071">
    <property type="entry name" value="Dehydroquinate_synthase"/>
</dbReference>
<dbReference type="CDD" id="cd08195">
    <property type="entry name" value="DHQS"/>
    <property type="match status" value="1"/>
</dbReference>
<dbReference type="AlphaFoldDB" id="A0A212K2D1"/>